<organism evidence="1 2">
    <name type="scientific">Flavobacterium terrigena</name>
    <dbReference type="NCBI Taxonomy" id="402734"/>
    <lineage>
        <taxon>Bacteria</taxon>
        <taxon>Pseudomonadati</taxon>
        <taxon>Bacteroidota</taxon>
        <taxon>Flavobacteriia</taxon>
        <taxon>Flavobacteriales</taxon>
        <taxon>Flavobacteriaceae</taxon>
        <taxon>Flavobacterium</taxon>
    </lineage>
</organism>
<keyword evidence="2" id="KW-1185">Reference proteome</keyword>
<dbReference type="AlphaFoldDB" id="A0A1H6QPE8"/>
<dbReference type="EMBL" id="FNYA01000001">
    <property type="protein sequence ID" value="SEI42844.1"/>
    <property type="molecule type" value="Genomic_DNA"/>
</dbReference>
<dbReference type="STRING" id="402734.SAMN05660918_0511"/>
<evidence type="ECO:0000313" key="1">
    <source>
        <dbReference type="EMBL" id="SEI42844.1"/>
    </source>
</evidence>
<sequence>MEEIIYCVEILKQKYELLNKDRKFFFRIQRFEECAFLRHNEKQIEVIVKKLLEECKIILVNSECEGNSELLTRYNTLLSYFDLDFDTRKAKLEMQLSIQKKNLKSISAIFNFRTANRIREEIKETEKELVKIKALIKGENL</sequence>
<proteinExistence type="predicted"/>
<dbReference type="RefSeq" id="WP_091307371.1">
    <property type="nucleotide sequence ID" value="NZ_CBCSJU010000001.1"/>
</dbReference>
<evidence type="ECO:0000313" key="2">
    <source>
        <dbReference type="Proteomes" id="UP000199702"/>
    </source>
</evidence>
<protein>
    <submittedName>
        <fullName evidence="1">Uncharacterized protein</fullName>
    </submittedName>
</protein>
<name>A0A1H6QPE8_9FLAO</name>
<reference evidence="2" key="1">
    <citation type="submission" date="2016-10" db="EMBL/GenBank/DDBJ databases">
        <authorList>
            <person name="Varghese N."/>
            <person name="Submissions S."/>
        </authorList>
    </citation>
    <scope>NUCLEOTIDE SEQUENCE [LARGE SCALE GENOMIC DNA]</scope>
    <source>
        <strain evidence="2">DSM 17934</strain>
    </source>
</reference>
<accession>A0A1H6QPE8</accession>
<gene>
    <name evidence="1" type="ORF">SAMN05660918_0511</name>
</gene>
<dbReference type="Proteomes" id="UP000199702">
    <property type="component" value="Unassembled WGS sequence"/>
</dbReference>